<dbReference type="PANTHER" id="PTHR37017">
    <property type="entry name" value="AB HYDROLASE-1 DOMAIN-CONTAINING PROTEIN-RELATED"/>
    <property type="match status" value="1"/>
</dbReference>
<keyword evidence="2" id="KW-0378">Hydrolase</keyword>
<dbReference type="GO" id="GO:0016787">
    <property type="term" value="F:hydrolase activity"/>
    <property type="evidence" value="ECO:0007669"/>
    <property type="project" value="UniProtKB-KW"/>
</dbReference>
<gene>
    <name evidence="2" type="ORF">BN948_00912</name>
</gene>
<accession>A0A1L1PHQ2</accession>
<dbReference type="SUPFAM" id="SSF53474">
    <property type="entry name" value="alpha/beta-Hydrolases"/>
    <property type="match status" value="1"/>
</dbReference>
<reference evidence="3" key="2">
    <citation type="submission" date="2014-11" db="EMBL/GenBank/DDBJ databases">
        <title>Draft genome sequence of Hydrogenophaga intermedia S1.</title>
        <authorList>
            <person name="Gan H.M."/>
            <person name="Chew T.H."/>
            <person name="Stolz A."/>
        </authorList>
    </citation>
    <scope>NUCLEOTIDE SEQUENCE [LARGE SCALE GENOMIC DNA]</scope>
    <source>
        <strain evidence="3">S1</strain>
    </source>
</reference>
<dbReference type="Pfam" id="PF12697">
    <property type="entry name" value="Abhydrolase_6"/>
    <property type="match status" value="1"/>
</dbReference>
<dbReference type="PANTHER" id="PTHR37017:SF11">
    <property type="entry name" value="ESTERASE_LIPASE_THIOESTERASE DOMAIN-CONTAINING PROTEIN"/>
    <property type="match status" value="1"/>
</dbReference>
<dbReference type="EMBL" id="CCAE010000004">
    <property type="protein sequence ID" value="CDN86507.1"/>
    <property type="molecule type" value="Genomic_DNA"/>
</dbReference>
<proteinExistence type="predicted"/>
<name>A0A1L1PHQ2_HYDIT</name>
<evidence type="ECO:0000259" key="1">
    <source>
        <dbReference type="Pfam" id="PF12697"/>
    </source>
</evidence>
<evidence type="ECO:0000313" key="3">
    <source>
        <dbReference type="Proteomes" id="UP000028878"/>
    </source>
</evidence>
<keyword evidence="3" id="KW-1185">Reference proteome</keyword>
<reference evidence="3" key="1">
    <citation type="submission" date="2014-02" db="EMBL/GenBank/DDBJ databases">
        <authorList>
            <person name="Gan H."/>
        </authorList>
    </citation>
    <scope>NUCLEOTIDE SEQUENCE [LARGE SCALE GENOMIC DNA]</scope>
    <source>
        <strain evidence="3">S1</strain>
    </source>
</reference>
<dbReference type="AlphaFoldDB" id="A0A1L1PHQ2"/>
<dbReference type="Proteomes" id="UP000028878">
    <property type="component" value="Unassembled WGS sequence"/>
</dbReference>
<feature type="domain" description="AB hydrolase-1" evidence="1">
    <location>
        <begin position="6"/>
        <end position="234"/>
    </location>
</feature>
<dbReference type="RefSeq" id="WP_009517573.1">
    <property type="nucleotide sequence ID" value="NZ_CCAE010000004.1"/>
</dbReference>
<dbReference type="InterPro" id="IPR052897">
    <property type="entry name" value="Sec-Metab_Biosynth_Hydrolase"/>
</dbReference>
<protein>
    <submittedName>
        <fullName evidence="2">Alpha/beta hydrolase fold protein</fullName>
    </submittedName>
</protein>
<dbReference type="InterPro" id="IPR000073">
    <property type="entry name" value="AB_hydrolase_1"/>
</dbReference>
<sequence length="242" mass="26861">MADTYVLVHGAWHTGELFEPVAQALRARGHVVHTPTLAGNRPGDDRATFGLTEAADSLASYLEQHDLTDVRLVGHSYGGMVISQVAARLSQRLARLVYWVAFVPLDGECLNDMVPPHYKGLFDDIAAANHNAVMLPFPIWREAFINDADATLARSTYEQLNPQPYRCFTEPVRLGTQIAELPMGKSYLLCTEDTAMPHSLPWHPRLSERLGLYRLVSTPGSHELCFTNPALLAEKIEQAGRD</sequence>
<dbReference type="InterPro" id="IPR029058">
    <property type="entry name" value="AB_hydrolase_fold"/>
</dbReference>
<dbReference type="Gene3D" id="3.40.50.1820">
    <property type="entry name" value="alpha/beta hydrolase"/>
    <property type="match status" value="1"/>
</dbReference>
<evidence type="ECO:0000313" key="2">
    <source>
        <dbReference type="EMBL" id="CDN86507.1"/>
    </source>
</evidence>
<organism evidence="2 3">
    <name type="scientific">Hydrogenophaga intermedia</name>
    <dbReference type="NCBI Taxonomy" id="65786"/>
    <lineage>
        <taxon>Bacteria</taxon>
        <taxon>Pseudomonadati</taxon>
        <taxon>Pseudomonadota</taxon>
        <taxon>Betaproteobacteria</taxon>
        <taxon>Burkholderiales</taxon>
        <taxon>Comamonadaceae</taxon>
        <taxon>Hydrogenophaga</taxon>
    </lineage>
</organism>